<dbReference type="SUPFAM" id="SSF160240">
    <property type="entry name" value="Cation efflux protein cytoplasmic domain-like"/>
    <property type="match status" value="1"/>
</dbReference>
<organism evidence="10 11">
    <name type="scientific">Aneurinibacillus danicus</name>
    <dbReference type="NCBI Taxonomy" id="267746"/>
    <lineage>
        <taxon>Bacteria</taxon>
        <taxon>Bacillati</taxon>
        <taxon>Bacillota</taxon>
        <taxon>Bacilli</taxon>
        <taxon>Bacillales</taxon>
        <taxon>Paenibacillaceae</taxon>
        <taxon>Aneurinibacillus group</taxon>
        <taxon>Aneurinibacillus</taxon>
    </lineage>
</organism>
<evidence type="ECO:0000259" key="8">
    <source>
        <dbReference type="Pfam" id="PF01545"/>
    </source>
</evidence>
<evidence type="ECO:0000256" key="6">
    <source>
        <dbReference type="ARBA" id="ARBA00023136"/>
    </source>
</evidence>
<gene>
    <name evidence="10" type="primary">yeaB</name>
    <name evidence="10" type="ORF">ADA01nite_27780</name>
</gene>
<evidence type="ECO:0000259" key="9">
    <source>
        <dbReference type="Pfam" id="PF16916"/>
    </source>
</evidence>
<dbReference type="PANTHER" id="PTHR43840">
    <property type="entry name" value="MITOCHONDRIAL METAL TRANSPORTER 1-RELATED"/>
    <property type="match status" value="1"/>
</dbReference>
<dbReference type="AlphaFoldDB" id="A0A511VBL4"/>
<evidence type="ECO:0000256" key="1">
    <source>
        <dbReference type="ARBA" id="ARBA00004141"/>
    </source>
</evidence>
<dbReference type="GO" id="GO:0016020">
    <property type="term" value="C:membrane"/>
    <property type="evidence" value="ECO:0007669"/>
    <property type="project" value="UniProtKB-SubCell"/>
</dbReference>
<dbReference type="EMBL" id="BJXX01000125">
    <property type="protein sequence ID" value="GEN35318.1"/>
    <property type="molecule type" value="Genomic_DNA"/>
</dbReference>
<feature type="transmembrane region" description="Helical" evidence="7">
    <location>
        <begin position="84"/>
        <end position="102"/>
    </location>
</feature>
<comment type="subcellular location">
    <subcellularLocation>
        <location evidence="1">Membrane</location>
        <topology evidence="1">Multi-pass membrane protein</topology>
    </subcellularLocation>
</comment>
<keyword evidence="5 7" id="KW-1133">Transmembrane helix</keyword>
<dbReference type="InterPro" id="IPR027470">
    <property type="entry name" value="Cation_efflux_CTD"/>
</dbReference>
<dbReference type="OrthoDB" id="9806522at2"/>
<evidence type="ECO:0000256" key="5">
    <source>
        <dbReference type="ARBA" id="ARBA00022989"/>
    </source>
</evidence>
<keyword evidence="4 7" id="KW-0812">Transmembrane</keyword>
<dbReference type="GO" id="GO:0008324">
    <property type="term" value="F:monoatomic cation transmembrane transporter activity"/>
    <property type="evidence" value="ECO:0007669"/>
    <property type="project" value="InterPro"/>
</dbReference>
<keyword evidence="11" id="KW-1185">Reference proteome</keyword>
<evidence type="ECO:0000313" key="10">
    <source>
        <dbReference type="EMBL" id="GEN35318.1"/>
    </source>
</evidence>
<dbReference type="Proteomes" id="UP000321157">
    <property type="component" value="Unassembled WGS sequence"/>
</dbReference>
<proteinExistence type="inferred from homology"/>
<feature type="transmembrane region" description="Helical" evidence="7">
    <location>
        <begin position="16"/>
        <end position="38"/>
    </location>
</feature>
<evidence type="ECO:0000256" key="4">
    <source>
        <dbReference type="ARBA" id="ARBA00022692"/>
    </source>
</evidence>
<comment type="similarity">
    <text evidence="2">Belongs to the cation diffusion facilitator (CDF) transporter (TC 2.A.4) family.</text>
</comment>
<dbReference type="InterPro" id="IPR027469">
    <property type="entry name" value="Cation_efflux_TMD_sf"/>
</dbReference>
<dbReference type="InterPro" id="IPR050291">
    <property type="entry name" value="CDF_Transporter"/>
</dbReference>
<keyword evidence="6 7" id="KW-0472">Membrane</keyword>
<evidence type="ECO:0000256" key="7">
    <source>
        <dbReference type="SAM" id="Phobius"/>
    </source>
</evidence>
<dbReference type="PANTHER" id="PTHR43840:SF50">
    <property type="entry name" value="MANGANESE EFFLUX SYSTEM PROTEIN MNES"/>
    <property type="match status" value="1"/>
</dbReference>
<dbReference type="RefSeq" id="WP_146810849.1">
    <property type="nucleotide sequence ID" value="NZ_BJXX01000125.1"/>
</dbReference>
<dbReference type="Gene3D" id="1.20.1510.10">
    <property type="entry name" value="Cation efflux protein transmembrane domain"/>
    <property type="match status" value="1"/>
</dbReference>
<keyword evidence="3" id="KW-0813">Transport</keyword>
<reference evidence="10 11" key="1">
    <citation type="submission" date="2019-07" db="EMBL/GenBank/DDBJ databases">
        <title>Whole genome shotgun sequence of Aneurinibacillus danicus NBRC 102444.</title>
        <authorList>
            <person name="Hosoyama A."/>
            <person name="Uohara A."/>
            <person name="Ohji S."/>
            <person name="Ichikawa N."/>
        </authorList>
    </citation>
    <scope>NUCLEOTIDE SEQUENCE [LARGE SCALE GENOMIC DNA]</scope>
    <source>
        <strain evidence="10 11">NBRC 102444</strain>
    </source>
</reference>
<dbReference type="SUPFAM" id="SSF161111">
    <property type="entry name" value="Cation efflux protein transmembrane domain-like"/>
    <property type="match status" value="1"/>
</dbReference>
<dbReference type="NCBIfam" id="TIGR01297">
    <property type="entry name" value="CDF"/>
    <property type="match status" value="1"/>
</dbReference>
<feature type="domain" description="Cation efflux protein cytoplasmic" evidence="9">
    <location>
        <begin position="213"/>
        <end position="288"/>
    </location>
</feature>
<comment type="caution">
    <text evidence="10">The sequence shown here is derived from an EMBL/GenBank/DDBJ whole genome shotgun (WGS) entry which is preliminary data.</text>
</comment>
<dbReference type="InterPro" id="IPR058533">
    <property type="entry name" value="Cation_efflux_TM"/>
</dbReference>
<feature type="transmembrane region" description="Helical" evidence="7">
    <location>
        <begin position="118"/>
        <end position="137"/>
    </location>
</feature>
<protein>
    <submittedName>
        <fullName evidence="10">Putative transporter YeaB</fullName>
    </submittedName>
</protein>
<accession>A0A511VBL4</accession>
<dbReference type="Pfam" id="PF01545">
    <property type="entry name" value="Cation_efflux"/>
    <property type="match status" value="1"/>
</dbReference>
<dbReference type="Pfam" id="PF16916">
    <property type="entry name" value="ZT_dimer"/>
    <property type="match status" value="1"/>
</dbReference>
<dbReference type="FunFam" id="1.20.1510.10:FF:000006">
    <property type="entry name" value="Divalent cation efflux transporter"/>
    <property type="match status" value="1"/>
</dbReference>
<dbReference type="InterPro" id="IPR002524">
    <property type="entry name" value="Cation_efflux"/>
</dbReference>
<sequence length="291" mass="32448">MEEQQYNNLKMGEHGAWVSIIAYLVLSALKLIIGYLTASKALMADGLNNTTDIMASVAVLIGLRFSRKPPDEDHPYGHWRAETVASLIASFIMMVVGLQVLYNAGKSIVDFRVETPDLLAAWTALGAAAIMYGVYRFNRNLARKINSQAVMAAAKDNLSDAWVSIGAAVGIFGAQFNLPWLDPLAAVIVGFMICRTAWEIFREASHSLTDGFDEQELARLRKTVENIRGVKMIDDIKARAHGNIVLVDVVIHVDPRLNVIESHRITEEIEEKMREEHGIMNVHVHVEPWKE</sequence>
<dbReference type="Gene3D" id="3.30.70.1350">
    <property type="entry name" value="Cation efflux protein, cytoplasmic domain"/>
    <property type="match status" value="1"/>
</dbReference>
<evidence type="ECO:0000256" key="3">
    <source>
        <dbReference type="ARBA" id="ARBA00022448"/>
    </source>
</evidence>
<evidence type="ECO:0000313" key="11">
    <source>
        <dbReference type="Proteomes" id="UP000321157"/>
    </source>
</evidence>
<dbReference type="InterPro" id="IPR036837">
    <property type="entry name" value="Cation_efflux_CTD_sf"/>
</dbReference>
<evidence type="ECO:0000256" key="2">
    <source>
        <dbReference type="ARBA" id="ARBA00008114"/>
    </source>
</evidence>
<name>A0A511VBL4_9BACL</name>
<feature type="domain" description="Cation efflux protein transmembrane" evidence="8">
    <location>
        <begin position="17"/>
        <end position="208"/>
    </location>
</feature>